<dbReference type="PROSITE" id="PS50157">
    <property type="entry name" value="ZINC_FINGER_C2H2_2"/>
    <property type="match status" value="4"/>
</dbReference>
<accession>A0A4Y2EGF4</accession>
<evidence type="ECO:0000256" key="6">
    <source>
        <dbReference type="SAM" id="MobiDB-lite"/>
    </source>
</evidence>
<organism evidence="8 9">
    <name type="scientific">Araneus ventricosus</name>
    <name type="common">Orbweaver spider</name>
    <name type="synonym">Epeira ventricosa</name>
    <dbReference type="NCBI Taxonomy" id="182803"/>
    <lineage>
        <taxon>Eukaryota</taxon>
        <taxon>Metazoa</taxon>
        <taxon>Ecdysozoa</taxon>
        <taxon>Arthropoda</taxon>
        <taxon>Chelicerata</taxon>
        <taxon>Arachnida</taxon>
        <taxon>Araneae</taxon>
        <taxon>Araneomorphae</taxon>
        <taxon>Entelegynae</taxon>
        <taxon>Araneoidea</taxon>
        <taxon>Araneidae</taxon>
        <taxon>Araneus</taxon>
    </lineage>
</organism>
<keyword evidence="3 5" id="KW-0863">Zinc-finger</keyword>
<dbReference type="PANTHER" id="PTHR24379">
    <property type="entry name" value="KRAB AND ZINC FINGER DOMAIN-CONTAINING"/>
    <property type="match status" value="1"/>
</dbReference>
<dbReference type="Proteomes" id="UP000499080">
    <property type="component" value="Unassembled WGS sequence"/>
</dbReference>
<feature type="region of interest" description="Disordered" evidence="6">
    <location>
        <begin position="139"/>
        <end position="167"/>
    </location>
</feature>
<feature type="domain" description="C2H2-type" evidence="7">
    <location>
        <begin position="313"/>
        <end position="340"/>
    </location>
</feature>
<evidence type="ECO:0000259" key="7">
    <source>
        <dbReference type="PROSITE" id="PS50157"/>
    </source>
</evidence>
<dbReference type="PROSITE" id="PS00028">
    <property type="entry name" value="ZINC_FINGER_C2H2_1"/>
    <property type="match status" value="4"/>
</dbReference>
<keyword evidence="4" id="KW-0862">Zinc</keyword>
<evidence type="ECO:0000256" key="4">
    <source>
        <dbReference type="ARBA" id="ARBA00022833"/>
    </source>
</evidence>
<protein>
    <submittedName>
        <fullName evidence="8">Zinc finger and SCAN domain-containing protein 2</fullName>
    </submittedName>
</protein>
<evidence type="ECO:0000256" key="5">
    <source>
        <dbReference type="PROSITE-ProRule" id="PRU00042"/>
    </source>
</evidence>
<dbReference type="AlphaFoldDB" id="A0A4Y2EGF4"/>
<dbReference type="SUPFAM" id="SSF57667">
    <property type="entry name" value="beta-beta-alpha zinc fingers"/>
    <property type="match status" value="3"/>
</dbReference>
<dbReference type="GO" id="GO:0005634">
    <property type="term" value="C:nucleus"/>
    <property type="evidence" value="ECO:0007669"/>
    <property type="project" value="TreeGrafter"/>
</dbReference>
<evidence type="ECO:0000256" key="3">
    <source>
        <dbReference type="ARBA" id="ARBA00022771"/>
    </source>
</evidence>
<feature type="compositionally biased region" description="Polar residues" evidence="6">
    <location>
        <begin position="144"/>
        <end position="154"/>
    </location>
</feature>
<dbReference type="Gene3D" id="3.30.160.60">
    <property type="entry name" value="Classic Zinc Finger"/>
    <property type="match status" value="3"/>
</dbReference>
<dbReference type="InterPro" id="IPR013087">
    <property type="entry name" value="Znf_C2H2_type"/>
</dbReference>
<evidence type="ECO:0000256" key="2">
    <source>
        <dbReference type="ARBA" id="ARBA00022737"/>
    </source>
</evidence>
<dbReference type="InterPro" id="IPR036236">
    <property type="entry name" value="Znf_C2H2_sf"/>
</dbReference>
<dbReference type="GO" id="GO:0000977">
    <property type="term" value="F:RNA polymerase II transcription regulatory region sequence-specific DNA binding"/>
    <property type="evidence" value="ECO:0007669"/>
    <property type="project" value="TreeGrafter"/>
</dbReference>
<reference evidence="8 9" key="1">
    <citation type="journal article" date="2019" name="Sci. Rep.">
        <title>Orb-weaving spider Araneus ventricosus genome elucidates the spidroin gene catalogue.</title>
        <authorList>
            <person name="Kono N."/>
            <person name="Nakamura H."/>
            <person name="Ohtoshi R."/>
            <person name="Moran D.A.P."/>
            <person name="Shinohara A."/>
            <person name="Yoshida Y."/>
            <person name="Fujiwara M."/>
            <person name="Mori M."/>
            <person name="Tomita M."/>
            <person name="Arakawa K."/>
        </authorList>
    </citation>
    <scope>NUCLEOTIDE SEQUENCE [LARGE SCALE GENOMIC DNA]</scope>
</reference>
<feature type="domain" description="C2H2-type" evidence="7">
    <location>
        <begin position="369"/>
        <end position="396"/>
    </location>
</feature>
<keyword evidence="1" id="KW-0479">Metal-binding</keyword>
<dbReference type="GO" id="GO:0000981">
    <property type="term" value="F:DNA-binding transcription factor activity, RNA polymerase II-specific"/>
    <property type="evidence" value="ECO:0007669"/>
    <property type="project" value="TreeGrafter"/>
</dbReference>
<sequence>MSLIRAITRIYPLNAVPEGLSKLLSPKEFGNPSKVQTNCFTDPRNGLQYVVETALLVEKLERSDNIDERISLECEKFPGLVFAPENSLLLSPENGRDVSKDYAALCVPKSIHWDEVFNVVEKNSNVDCSEPENALLLSSDESTEVNSNASPTSGRTHEDDRFHSVNKESEKCPSLKIRLNLKKIQKDCADRHALKKARGKLLQPLFRYFIENECLICGFVTSKLSKHSIIKHLSSHIDGRSYKCECGSLFSSAKIFYLHAIKHAKLKPYSCDTCKKMYHRKHSVTVHQLKDHSISSISRKSDLSLKQKFSSVFICTVCNIRLQSVDSVVAHKKNHAGEENYQCLFCGKLFSNTCLIHYHLHLRIVNQTYGCRTCGKHLPSYEKLQNHRKLHVKKVYLCNVCGKKFYFQSNFLKHVRLLHEAH</sequence>
<evidence type="ECO:0000256" key="1">
    <source>
        <dbReference type="ARBA" id="ARBA00022723"/>
    </source>
</evidence>
<gene>
    <name evidence="8" type="primary">ZSCAN2</name>
    <name evidence="8" type="ORF">AVEN_256695_1</name>
</gene>
<dbReference type="PANTHER" id="PTHR24379:SF127">
    <property type="entry name" value="BLOODY FINGERS-RELATED"/>
    <property type="match status" value="1"/>
</dbReference>
<feature type="domain" description="C2H2-type" evidence="7">
    <location>
        <begin position="269"/>
        <end position="293"/>
    </location>
</feature>
<keyword evidence="2" id="KW-0677">Repeat</keyword>
<dbReference type="EMBL" id="BGPR01000597">
    <property type="protein sequence ID" value="GBM27901.1"/>
    <property type="molecule type" value="Genomic_DNA"/>
</dbReference>
<comment type="caution">
    <text evidence="8">The sequence shown here is derived from an EMBL/GenBank/DDBJ whole genome shotgun (WGS) entry which is preliminary data.</text>
</comment>
<evidence type="ECO:0000313" key="8">
    <source>
        <dbReference type="EMBL" id="GBM27901.1"/>
    </source>
</evidence>
<dbReference type="SMART" id="SM00355">
    <property type="entry name" value="ZnF_C2H2"/>
    <property type="match status" value="7"/>
</dbReference>
<dbReference type="GO" id="GO:0008270">
    <property type="term" value="F:zinc ion binding"/>
    <property type="evidence" value="ECO:0007669"/>
    <property type="project" value="UniProtKB-KW"/>
</dbReference>
<feature type="compositionally biased region" description="Basic and acidic residues" evidence="6">
    <location>
        <begin position="155"/>
        <end position="167"/>
    </location>
</feature>
<dbReference type="OrthoDB" id="6421403at2759"/>
<evidence type="ECO:0000313" key="9">
    <source>
        <dbReference type="Proteomes" id="UP000499080"/>
    </source>
</evidence>
<name>A0A4Y2EGF4_ARAVE</name>
<feature type="domain" description="C2H2-type" evidence="7">
    <location>
        <begin position="396"/>
        <end position="422"/>
    </location>
</feature>
<proteinExistence type="predicted"/>
<keyword evidence="9" id="KW-1185">Reference proteome</keyword>